<evidence type="ECO:0000313" key="9">
    <source>
        <dbReference type="Proteomes" id="UP000595332"/>
    </source>
</evidence>
<evidence type="ECO:0000313" key="8">
    <source>
        <dbReference type="EMBL" id="BBB30383.1"/>
    </source>
</evidence>
<dbReference type="AlphaFoldDB" id="A0A7R6PIT0"/>
<dbReference type="KEGG" id="njp:NEJAP_2437"/>
<dbReference type="NCBIfam" id="TIGR01254">
    <property type="entry name" value="sfuA"/>
    <property type="match status" value="1"/>
</dbReference>
<dbReference type="InterPro" id="IPR005967">
    <property type="entry name" value="ThiB"/>
</dbReference>
<dbReference type="Pfam" id="PF01547">
    <property type="entry name" value="SBP_bac_1"/>
    <property type="match status" value="1"/>
</dbReference>
<evidence type="ECO:0000256" key="1">
    <source>
        <dbReference type="ARBA" id="ARBA00004418"/>
    </source>
</evidence>
<dbReference type="NCBIfam" id="TIGR01276">
    <property type="entry name" value="thiB"/>
    <property type="match status" value="1"/>
</dbReference>
<dbReference type="CDD" id="cd13545">
    <property type="entry name" value="PBP2_TbpA"/>
    <property type="match status" value="1"/>
</dbReference>
<keyword evidence="9" id="KW-1185">Reference proteome</keyword>
<feature type="chain" id="PRO_5032645065" description="Thiamine-binding periplasmic protein" evidence="7">
    <location>
        <begin position="20"/>
        <end position="324"/>
    </location>
</feature>
<protein>
    <recommendedName>
        <fullName evidence="3">Thiamine-binding periplasmic protein</fullName>
    </recommendedName>
</protein>
<accession>A0A7R6PIT0</accession>
<evidence type="ECO:0000256" key="7">
    <source>
        <dbReference type="SAM" id="SignalP"/>
    </source>
</evidence>
<dbReference type="PANTHER" id="PTHR30006">
    <property type="entry name" value="THIAMINE-BINDING PERIPLASMIC PROTEIN-RELATED"/>
    <property type="match status" value="1"/>
</dbReference>
<keyword evidence="5 7" id="KW-0732">Signal</keyword>
<keyword evidence="4" id="KW-0813">Transport</keyword>
<dbReference type="InterPro" id="IPR005948">
    <property type="entry name" value="ThiB-like"/>
</dbReference>
<keyword evidence="6" id="KW-0574">Periplasm</keyword>
<dbReference type="Proteomes" id="UP000595332">
    <property type="component" value="Chromosome"/>
</dbReference>
<dbReference type="GO" id="GO:0015888">
    <property type="term" value="P:thiamine transport"/>
    <property type="evidence" value="ECO:0007669"/>
    <property type="project" value="InterPro"/>
</dbReference>
<dbReference type="RefSeq" id="WP_201347574.1">
    <property type="nucleotide sequence ID" value="NZ_AP014546.1"/>
</dbReference>
<dbReference type="SUPFAM" id="SSF53850">
    <property type="entry name" value="Periplasmic binding protein-like II"/>
    <property type="match status" value="1"/>
</dbReference>
<comment type="subcellular location">
    <subcellularLocation>
        <location evidence="1">Periplasm</location>
    </subcellularLocation>
</comment>
<reference evidence="8 9" key="1">
    <citation type="journal article" date="2008" name="Int. J. Syst. Evol. Microbiol.">
        <title>Neptunomonas japonica sp. nov., an Osedax japonicus symbiont-like bacterium isolated from sediment adjacent to sperm whale carcasses off Kagoshima, Japan.</title>
        <authorList>
            <person name="Miyazaki M."/>
            <person name="Nogi Y."/>
            <person name="Fujiwara Y."/>
            <person name="Kawato M."/>
            <person name="Kubokawa K."/>
            <person name="Horikoshi K."/>
        </authorList>
    </citation>
    <scope>NUCLEOTIDE SEQUENCE [LARGE SCALE GENOMIC DNA]</scope>
    <source>
        <strain evidence="8 9">JAMM 1380</strain>
    </source>
</reference>
<evidence type="ECO:0000256" key="6">
    <source>
        <dbReference type="ARBA" id="ARBA00022764"/>
    </source>
</evidence>
<dbReference type="PANTHER" id="PTHR30006:SF3">
    <property type="entry name" value="THIAMINE-BINDING PERIPLASMIC PROTEIN"/>
    <property type="match status" value="1"/>
</dbReference>
<dbReference type="InterPro" id="IPR006059">
    <property type="entry name" value="SBP"/>
</dbReference>
<name>A0A7R6PIT0_9GAMM</name>
<comment type="similarity">
    <text evidence="2">Belongs to the bacterial solute-binding protein 1 family.</text>
</comment>
<evidence type="ECO:0000256" key="4">
    <source>
        <dbReference type="ARBA" id="ARBA00022448"/>
    </source>
</evidence>
<organism evidence="8 9">
    <name type="scientific">Neptunomonas japonica JAMM 1380</name>
    <dbReference type="NCBI Taxonomy" id="1441457"/>
    <lineage>
        <taxon>Bacteria</taxon>
        <taxon>Pseudomonadati</taxon>
        <taxon>Pseudomonadota</taxon>
        <taxon>Gammaproteobacteria</taxon>
        <taxon>Oceanospirillales</taxon>
        <taxon>Oceanospirillaceae</taxon>
        <taxon>Neptunomonas</taxon>
    </lineage>
</organism>
<feature type="signal peptide" evidence="7">
    <location>
        <begin position="1"/>
        <end position="19"/>
    </location>
</feature>
<evidence type="ECO:0000256" key="5">
    <source>
        <dbReference type="ARBA" id="ARBA00022729"/>
    </source>
</evidence>
<dbReference type="GO" id="GO:0030975">
    <property type="term" value="F:thiamine binding"/>
    <property type="evidence" value="ECO:0007669"/>
    <property type="project" value="InterPro"/>
</dbReference>
<dbReference type="GO" id="GO:0030288">
    <property type="term" value="C:outer membrane-bounded periplasmic space"/>
    <property type="evidence" value="ECO:0007669"/>
    <property type="project" value="InterPro"/>
</dbReference>
<sequence>MKKLFSILAACGLATSVHAADLTIYTYDSFVSEWGPGPQLEAAFEESCQCDLAFIAVDDGVSILNRLRIEKDKTKADVLLGLDDSLTEVTRRESLVQPHGIALNGLKSELQWQDQDFIPYDYGFFSFVYNTNKVEQPATSLKALIDSDASVIYQDPRTSTPGQGLMLWVKAVYGDDSANAWKQLASHTVTVTKGWWEAYSMFLEGDADYVLSYNTSPAYHVVTEEKIQYKAAAFSEGHVAQIEVAAISRYAKNPELAKQFLNFLISPQAQSIIPTANWMLPVVDQIELPEIFDELIQPKRIGFTPQQIATQRKSWIREWRSTAN</sequence>
<evidence type="ECO:0000256" key="2">
    <source>
        <dbReference type="ARBA" id="ARBA00008520"/>
    </source>
</evidence>
<dbReference type="EMBL" id="AP014546">
    <property type="protein sequence ID" value="BBB30383.1"/>
    <property type="molecule type" value="Genomic_DNA"/>
</dbReference>
<evidence type="ECO:0000256" key="3">
    <source>
        <dbReference type="ARBA" id="ARBA00019815"/>
    </source>
</evidence>
<gene>
    <name evidence="8" type="primary">thiB</name>
    <name evidence="8" type="ORF">NEJAP_2437</name>
</gene>
<dbReference type="GO" id="GO:0030976">
    <property type="term" value="F:thiamine pyrophosphate binding"/>
    <property type="evidence" value="ECO:0007669"/>
    <property type="project" value="TreeGrafter"/>
</dbReference>
<dbReference type="Gene3D" id="3.40.190.10">
    <property type="entry name" value="Periplasmic binding protein-like II"/>
    <property type="match status" value="2"/>
</dbReference>
<proteinExistence type="inferred from homology"/>